<dbReference type="GO" id="GO:0006527">
    <property type="term" value="P:L-arginine catabolic process"/>
    <property type="evidence" value="ECO:0007669"/>
    <property type="project" value="InterPro"/>
</dbReference>
<dbReference type="GO" id="GO:0008295">
    <property type="term" value="P:spermidine biosynthetic process"/>
    <property type="evidence" value="ECO:0007669"/>
    <property type="project" value="UniProtKB-KW"/>
</dbReference>
<comment type="cofactor">
    <cofactor evidence="1 3">
        <name>pyridoxal 5'-phosphate</name>
        <dbReference type="ChEBI" id="CHEBI:597326"/>
    </cofactor>
</comment>
<accession>A0A2I0HV40</accession>
<keyword evidence="3" id="KW-0210">Decarboxylase</keyword>
<keyword evidence="3" id="KW-0460">Magnesium</keyword>
<dbReference type="PANTHER" id="PTHR43295:SF1">
    <property type="entry name" value="ARGININE DECARBOXYLASE 1, CHLOROPLASTIC-RELATED"/>
    <property type="match status" value="1"/>
</dbReference>
<name>A0A2I0HV40_PUNGR</name>
<evidence type="ECO:0000256" key="2">
    <source>
        <dbReference type="ARBA" id="ARBA00022898"/>
    </source>
</evidence>
<reference evidence="4 5" key="1">
    <citation type="submission" date="2017-11" db="EMBL/GenBank/DDBJ databases">
        <title>De-novo sequencing of pomegranate (Punica granatum L.) genome.</title>
        <authorList>
            <person name="Akparov Z."/>
            <person name="Amiraslanov A."/>
            <person name="Hajiyeva S."/>
            <person name="Abbasov M."/>
            <person name="Kaur K."/>
            <person name="Hamwieh A."/>
            <person name="Solovyev V."/>
            <person name="Salamov A."/>
            <person name="Braich B."/>
            <person name="Kosarev P."/>
            <person name="Mahmoud A."/>
            <person name="Hajiyev E."/>
            <person name="Babayeva S."/>
            <person name="Izzatullayeva V."/>
            <person name="Mammadov A."/>
            <person name="Mammadov A."/>
            <person name="Sharifova S."/>
            <person name="Ojaghi J."/>
            <person name="Eynullazada K."/>
            <person name="Bayramov B."/>
            <person name="Abdulazimova A."/>
            <person name="Shahmuradov I."/>
        </authorList>
    </citation>
    <scope>NUCLEOTIDE SEQUENCE [LARGE SCALE GENOMIC DNA]</scope>
    <source>
        <strain evidence="5">cv. AG2017</strain>
        <tissue evidence="4">Leaf</tissue>
    </source>
</reference>
<comment type="similarity">
    <text evidence="3">Belongs to the Orn/Lys/Arg decarboxylase class-II family. SpeA subfamily.</text>
</comment>
<dbReference type="GO" id="GO:0008792">
    <property type="term" value="F:arginine decarboxylase activity"/>
    <property type="evidence" value="ECO:0007669"/>
    <property type="project" value="UniProtKB-EC"/>
</dbReference>
<keyword evidence="3" id="KW-0745">Spermidine biosynthesis</keyword>
<evidence type="ECO:0000313" key="4">
    <source>
        <dbReference type="EMBL" id="PKI35565.1"/>
    </source>
</evidence>
<organism evidence="4 5">
    <name type="scientific">Punica granatum</name>
    <name type="common">Pomegranate</name>
    <dbReference type="NCBI Taxonomy" id="22663"/>
    <lineage>
        <taxon>Eukaryota</taxon>
        <taxon>Viridiplantae</taxon>
        <taxon>Streptophyta</taxon>
        <taxon>Embryophyta</taxon>
        <taxon>Tracheophyta</taxon>
        <taxon>Spermatophyta</taxon>
        <taxon>Magnoliopsida</taxon>
        <taxon>eudicotyledons</taxon>
        <taxon>Gunneridae</taxon>
        <taxon>Pentapetalae</taxon>
        <taxon>rosids</taxon>
        <taxon>malvids</taxon>
        <taxon>Myrtales</taxon>
        <taxon>Lythraceae</taxon>
        <taxon>Punica</taxon>
    </lineage>
</organism>
<proteinExistence type="inferred from homology"/>
<keyword evidence="3" id="KW-0456">Lyase</keyword>
<gene>
    <name evidence="4" type="ORF">CRG98_044019</name>
</gene>
<dbReference type="UniPathway" id="UPA00186">
    <property type="reaction ID" value="UER00284"/>
</dbReference>
<dbReference type="EMBL" id="PGOL01005256">
    <property type="protein sequence ID" value="PKI35565.1"/>
    <property type="molecule type" value="Genomic_DNA"/>
</dbReference>
<dbReference type="STRING" id="22663.A0A2I0HV40"/>
<dbReference type="AlphaFoldDB" id="A0A2I0HV40"/>
<comment type="cofactor">
    <cofactor evidence="3">
        <name>Mg(2+)</name>
        <dbReference type="ChEBI" id="CHEBI:18420"/>
    </cofactor>
</comment>
<dbReference type="Proteomes" id="UP000233551">
    <property type="component" value="Unassembled WGS sequence"/>
</dbReference>
<protein>
    <recommendedName>
        <fullName evidence="3">Arginine decarboxylase</fullName>
        <ecNumber evidence="3">4.1.1.19</ecNumber>
    </recommendedName>
</protein>
<evidence type="ECO:0000256" key="3">
    <source>
        <dbReference type="RuleBase" id="RU003740"/>
    </source>
</evidence>
<sequence>MHGPLLLLILVDDAGKVLLRRILLIASLVLGWPRLKHWLESLQLAFNLAVAYQGFGAHYHGSLKRSYSSQCTASAKDLTRRLLVCNGFKDAEYISLALTARKTVVVFEQEEELNLAFELSKKLNTRPTVGMQAKLRTRHDGHCGSTSGEKGIGIDYNGTKDSDPDVSVSYTLDEYVVTIVETLRAICDQKSAKHPAICSRSGRATVSHSDLRGVLFQLA</sequence>
<dbReference type="PANTHER" id="PTHR43295">
    <property type="entry name" value="ARGININE DECARBOXYLASE"/>
    <property type="match status" value="1"/>
</dbReference>
<evidence type="ECO:0000256" key="1">
    <source>
        <dbReference type="ARBA" id="ARBA00001933"/>
    </source>
</evidence>
<comment type="caution">
    <text evidence="4">The sequence shown here is derived from an EMBL/GenBank/DDBJ whole genome shotgun (WGS) entry which is preliminary data.</text>
</comment>
<dbReference type="EC" id="4.1.1.19" evidence="3"/>
<comment type="pathway">
    <text evidence="3">Amine and polyamine biosynthesis; agmatine biosynthesis; agmatine from L-arginine: step 1/1.</text>
</comment>
<keyword evidence="2 3" id="KW-0663">Pyridoxal phosphate</keyword>
<comment type="catalytic activity">
    <reaction evidence="3">
        <text>L-arginine + H(+) = agmatine + CO2</text>
        <dbReference type="Rhea" id="RHEA:17641"/>
        <dbReference type="ChEBI" id="CHEBI:15378"/>
        <dbReference type="ChEBI" id="CHEBI:16526"/>
        <dbReference type="ChEBI" id="CHEBI:32682"/>
        <dbReference type="ChEBI" id="CHEBI:58145"/>
        <dbReference type="EC" id="4.1.1.19"/>
    </reaction>
</comment>
<keyword evidence="5" id="KW-1185">Reference proteome</keyword>
<dbReference type="Gene3D" id="3.20.20.10">
    <property type="entry name" value="Alanine racemase"/>
    <property type="match status" value="2"/>
</dbReference>
<dbReference type="InterPro" id="IPR002985">
    <property type="entry name" value="Arg_decrbxlase"/>
</dbReference>
<dbReference type="SUPFAM" id="SSF51419">
    <property type="entry name" value="PLP-binding barrel"/>
    <property type="match status" value="1"/>
</dbReference>
<dbReference type="InterPro" id="IPR029066">
    <property type="entry name" value="PLP-binding_barrel"/>
</dbReference>
<evidence type="ECO:0000313" key="5">
    <source>
        <dbReference type="Proteomes" id="UP000233551"/>
    </source>
</evidence>